<evidence type="ECO:0000256" key="4">
    <source>
        <dbReference type="ARBA" id="ARBA00022691"/>
    </source>
</evidence>
<dbReference type="NCBIfam" id="NF010408">
    <property type="entry name" value="PRK13834.1"/>
    <property type="match status" value="1"/>
</dbReference>
<dbReference type="InterPro" id="IPR001690">
    <property type="entry name" value="Autoind_synthase"/>
</dbReference>
<dbReference type="Gene3D" id="3.40.630.30">
    <property type="match status" value="1"/>
</dbReference>
<keyword evidence="4 8" id="KW-0949">S-adenosyl-L-methionine</keyword>
<keyword evidence="2 7" id="KW-0673">Quorum sensing</keyword>
<gene>
    <name evidence="9" type="ORF">C7450_12184</name>
</gene>
<dbReference type="GO" id="GO:0061579">
    <property type="term" value="F:N-acyl homoserine lactone synthase activity"/>
    <property type="evidence" value="ECO:0007669"/>
    <property type="project" value="UniProtKB-UniRule"/>
</dbReference>
<protein>
    <recommendedName>
        <fullName evidence="1 8">Acyl-homoserine-lactone synthase</fullName>
        <ecNumber evidence="1 8">2.3.1.184</ecNumber>
    </recommendedName>
    <alternativeName>
        <fullName evidence="8">Autoinducer synthesis protein</fullName>
    </alternativeName>
</protein>
<sequence>MRAIAVSSNTNSNSAVLLDSMHRLRARVFGERMKWDVVVKDGREADEFDACRPTYVLALSDTNQVAGCARLLPATGPTLLSVLFPELVDSGAFNPHAAMIESSRFCVDTSIDTGRAGQALHDATWTMFAAIIEWSMANGYRELITVTDVRIERILRRAGWPMTRIGEPKPIGDTTAVVGVLFTDEASFERVRPASYFSSINPLPQAA</sequence>
<evidence type="ECO:0000313" key="10">
    <source>
        <dbReference type="Proteomes" id="UP000248021"/>
    </source>
</evidence>
<dbReference type="EC" id="2.3.1.184" evidence="1 8"/>
<dbReference type="PRINTS" id="PR01549">
    <property type="entry name" value="AUTOINDCRSYN"/>
</dbReference>
<evidence type="ECO:0000256" key="1">
    <source>
        <dbReference type="ARBA" id="ARBA00012340"/>
    </source>
</evidence>
<evidence type="ECO:0000256" key="7">
    <source>
        <dbReference type="PROSITE-ProRule" id="PRU00533"/>
    </source>
</evidence>
<keyword evidence="10" id="KW-1185">Reference proteome</keyword>
<organism evidence="9 10">
    <name type="scientific">Chelatococcus asaccharovorans</name>
    <dbReference type="NCBI Taxonomy" id="28210"/>
    <lineage>
        <taxon>Bacteria</taxon>
        <taxon>Pseudomonadati</taxon>
        <taxon>Pseudomonadota</taxon>
        <taxon>Alphaproteobacteria</taxon>
        <taxon>Hyphomicrobiales</taxon>
        <taxon>Chelatococcaceae</taxon>
        <taxon>Chelatococcus</taxon>
    </lineage>
</organism>
<name>A0A2V3TT85_9HYPH</name>
<comment type="similarity">
    <text evidence="7 8">Belongs to the autoinducer synthase family.</text>
</comment>
<comment type="catalytic activity">
    <reaction evidence="6 8">
        <text>a fatty acyl-[ACP] + S-adenosyl-L-methionine = an N-acyl-L-homoserine lactone + S-methyl-5'-thioadenosine + holo-[ACP] + H(+)</text>
        <dbReference type="Rhea" id="RHEA:10096"/>
        <dbReference type="Rhea" id="RHEA-COMP:9685"/>
        <dbReference type="Rhea" id="RHEA-COMP:14125"/>
        <dbReference type="ChEBI" id="CHEBI:15378"/>
        <dbReference type="ChEBI" id="CHEBI:17509"/>
        <dbReference type="ChEBI" id="CHEBI:55474"/>
        <dbReference type="ChEBI" id="CHEBI:59789"/>
        <dbReference type="ChEBI" id="CHEBI:64479"/>
        <dbReference type="ChEBI" id="CHEBI:138651"/>
        <dbReference type="EC" id="2.3.1.184"/>
    </reaction>
</comment>
<dbReference type="OrthoDB" id="6169313at2"/>
<dbReference type="PROSITE" id="PS00949">
    <property type="entry name" value="AUTOINDUCER_SYNTH_1"/>
    <property type="match status" value="1"/>
</dbReference>
<dbReference type="GO" id="GO:0007165">
    <property type="term" value="P:signal transduction"/>
    <property type="evidence" value="ECO:0007669"/>
    <property type="project" value="TreeGrafter"/>
</dbReference>
<reference evidence="9 10" key="1">
    <citation type="submission" date="2018-05" db="EMBL/GenBank/DDBJ databases">
        <title>Genomic Encyclopedia of Type Strains, Phase IV (KMG-IV): sequencing the most valuable type-strain genomes for metagenomic binning, comparative biology and taxonomic classification.</title>
        <authorList>
            <person name="Goeker M."/>
        </authorList>
    </citation>
    <scope>NUCLEOTIDE SEQUENCE [LARGE SCALE GENOMIC DNA]</scope>
    <source>
        <strain evidence="9 10">DSM 6462</strain>
    </source>
</reference>
<evidence type="ECO:0000256" key="2">
    <source>
        <dbReference type="ARBA" id="ARBA00022654"/>
    </source>
</evidence>
<keyword evidence="3 8" id="KW-0808">Transferase</keyword>
<dbReference type="EMBL" id="QJJK01000021">
    <property type="protein sequence ID" value="PXW51193.1"/>
    <property type="molecule type" value="Genomic_DNA"/>
</dbReference>
<dbReference type="GO" id="GO:0009372">
    <property type="term" value="P:quorum sensing"/>
    <property type="evidence" value="ECO:0007669"/>
    <property type="project" value="UniProtKB-UniRule"/>
</dbReference>
<evidence type="ECO:0000256" key="6">
    <source>
        <dbReference type="ARBA" id="ARBA00048576"/>
    </source>
</evidence>
<evidence type="ECO:0000256" key="3">
    <source>
        <dbReference type="ARBA" id="ARBA00022679"/>
    </source>
</evidence>
<evidence type="ECO:0000256" key="5">
    <source>
        <dbReference type="ARBA" id="ARBA00022929"/>
    </source>
</evidence>
<proteinExistence type="inferred from homology"/>
<dbReference type="InterPro" id="IPR016181">
    <property type="entry name" value="Acyl_CoA_acyltransferase"/>
</dbReference>
<dbReference type="RefSeq" id="WP_068184905.1">
    <property type="nucleotide sequence ID" value="NZ_JAHBRY010000004.1"/>
</dbReference>
<dbReference type="InterPro" id="IPR018311">
    <property type="entry name" value="Autoind_synth_CS"/>
</dbReference>
<dbReference type="Proteomes" id="UP000248021">
    <property type="component" value="Unassembled WGS sequence"/>
</dbReference>
<dbReference type="PANTHER" id="PTHR39322:SF1">
    <property type="entry name" value="ISOVALERYL-HOMOSERINE LACTONE SYNTHASE"/>
    <property type="match status" value="1"/>
</dbReference>
<comment type="caution">
    <text evidence="9">The sequence shown here is derived from an EMBL/GenBank/DDBJ whole genome shotgun (WGS) entry which is preliminary data.</text>
</comment>
<evidence type="ECO:0000313" key="9">
    <source>
        <dbReference type="EMBL" id="PXW51193.1"/>
    </source>
</evidence>
<accession>A0A2V3TT85</accession>
<dbReference type="Pfam" id="PF00765">
    <property type="entry name" value="Autoind_synth"/>
    <property type="match status" value="1"/>
</dbReference>
<dbReference type="AlphaFoldDB" id="A0A2V3TT85"/>
<evidence type="ECO:0000256" key="8">
    <source>
        <dbReference type="RuleBase" id="RU361135"/>
    </source>
</evidence>
<dbReference type="PANTHER" id="PTHR39322">
    <property type="entry name" value="ACYL-HOMOSERINE-LACTONE SYNTHASE"/>
    <property type="match status" value="1"/>
</dbReference>
<dbReference type="PROSITE" id="PS51187">
    <property type="entry name" value="AUTOINDUCER_SYNTH_2"/>
    <property type="match status" value="1"/>
</dbReference>
<dbReference type="SUPFAM" id="SSF55729">
    <property type="entry name" value="Acyl-CoA N-acyltransferases (Nat)"/>
    <property type="match status" value="1"/>
</dbReference>
<keyword evidence="5 7" id="KW-0071">Autoinducer synthesis</keyword>